<gene>
    <name evidence="2" type="ORF">WG78_15245</name>
</gene>
<dbReference type="Proteomes" id="UP000037939">
    <property type="component" value="Unassembled WGS sequence"/>
</dbReference>
<evidence type="ECO:0000313" key="3">
    <source>
        <dbReference type="Proteomes" id="UP000037939"/>
    </source>
</evidence>
<organism evidence="2 3">
    <name type="scientific">Amantichitinum ursilacus</name>
    <dbReference type="NCBI Taxonomy" id="857265"/>
    <lineage>
        <taxon>Bacteria</taxon>
        <taxon>Pseudomonadati</taxon>
        <taxon>Pseudomonadota</taxon>
        <taxon>Betaproteobacteria</taxon>
        <taxon>Neisseriales</taxon>
        <taxon>Chitinibacteraceae</taxon>
        <taxon>Amantichitinum</taxon>
    </lineage>
</organism>
<accession>A0A0N0XJJ7</accession>
<feature type="compositionally biased region" description="Polar residues" evidence="1">
    <location>
        <begin position="1"/>
        <end position="10"/>
    </location>
</feature>
<keyword evidence="3" id="KW-1185">Reference proteome</keyword>
<sequence>MIDQPSNNDPQLLPADPRAGWAQASRDLAMSGEAGLEWPDFANIGDVELQW</sequence>
<feature type="region of interest" description="Disordered" evidence="1">
    <location>
        <begin position="1"/>
        <end position="25"/>
    </location>
</feature>
<name>A0A0N0XJJ7_9NEIS</name>
<evidence type="ECO:0000313" key="2">
    <source>
        <dbReference type="EMBL" id="KPC51726.1"/>
    </source>
</evidence>
<reference evidence="2 3" key="1">
    <citation type="submission" date="2015-07" db="EMBL/GenBank/DDBJ databases">
        <title>Draft genome sequence of the Amantichitinum ursilacus IGB-41, a new chitin-degrading bacterium.</title>
        <authorList>
            <person name="Kirstahler P."/>
            <person name="Guenther M."/>
            <person name="Grumaz C."/>
            <person name="Rupp S."/>
            <person name="Zibek S."/>
            <person name="Sohn K."/>
        </authorList>
    </citation>
    <scope>NUCLEOTIDE SEQUENCE [LARGE SCALE GENOMIC DNA]</scope>
    <source>
        <strain evidence="2 3">IGB-41</strain>
    </source>
</reference>
<proteinExistence type="predicted"/>
<protein>
    <submittedName>
        <fullName evidence="2">Uncharacterized protein</fullName>
    </submittedName>
</protein>
<comment type="caution">
    <text evidence="2">The sequence shown here is derived from an EMBL/GenBank/DDBJ whole genome shotgun (WGS) entry which is preliminary data.</text>
</comment>
<dbReference type="AlphaFoldDB" id="A0A0N0XJJ7"/>
<evidence type="ECO:0000256" key="1">
    <source>
        <dbReference type="SAM" id="MobiDB-lite"/>
    </source>
</evidence>
<dbReference type="EMBL" id="LAQT01000014">
    <property type="protein sequence ID" value="KPC51726.1"/>
    <property type="molecule type" value="Genomic_DNA"/>
</dbReference>